<comment type="caution">
    <text evidence="2">The sequence shown here is derived from an EMBL/GenBank/DDBJ whole genome shotgun (WGS) entry which is preliminary data.</text>
</comment>
<gene>
    <name evidence="2" type="ORF">GDH07_24825</name>
</gene>
<reference evidence="2 3" key="1">
    <citation type="submission" date="2019-10" db="EMBL/GenBank/DDBJ databases">
        <title>Pseudomonas dajingensis sp. nov., isolated from the profound head ulcers of farmed Murray cod (Maccullochella peelii peelii).</title>
        <authorList>
            <person name="Liu Y."/>
        </authorList>
    </citation>
    <scope>NUCLEOTIDE SEQUENCE [LARGE SCALE GENOMIC DNA]</scope>
    <source>
        <strain evidence="2 3">MC042</strain>
    </source>
</reference>
<dbReference type="RefSeq" id="WP_031320809.1">
    <property type="nucleotide sequence ID" value="NZ_AVOY01000141.1"/>
</dbReference>
<name>A0A7X1U6F0_9PSED</name>
<evidence type="ECO:0000313" key="3">
    <source>
        <dbReference type="Proteomes" id="UP000486534"/>
    </source>
</evidence>
<feature type="transmembrane region" description="Helical" evidence="1">
    <location>
        <begin position="95"/>
        <end position="117"/>
    </location>
</feature>
<keyword evidence="1" id="KW-0472">Membrane</keyword>
<keyword evidence="1" id="KW-0812">Transmembrane</keyword>
<evidence type="ECO:0000313" key="2">
    <source>
        <dbReference type="EMBL" id="MQA56552.1"/>
    </source>
</evidence>
<protein>
    <submittedName>
        <fullName evidence="2">Uncharacterized protein</fullName>
    </submittedName>
</protein>
<organism evidence="2 3">
    <name type="scientific">Pseudomonas piscis</name>
    <dbReference type="NCBI Taxonomy" id="2614538"/>
    <lineage>
        <taxon>Bacteria</taxon>
        <taxon>Pseudomonadati</taxon>
        <taxon>Pseudomonadota</taxon>
        <taxon>Gammaproteobacteria</taxon>
        <taxon>Pseudomonadales</taxon>
        <taxon>Pseudomonadaceae</taxon>
        <taxon>Pseudomonas</taxon>
    </lineage>
</organism>
<dbReference type="AlphaFoldDB" id="A0A7X1U6F0"/>
<feature type="transmembrane region" description="Helical" evidence="1">
    <location>
        <begin position="57"/>
        <end position="75"/>
    </location>
</feature>
<keyword evidence="1" id="KW-1133">Transmembrane helix</keyword>
<dbReference type="EMBL" id="WHUV01000004">
    <property type="protein sequence ID" value="MQA56552.1"/>
    <property type="molecule type" value="Genomic_DNA"/>
</dbReference>
<evidence type="ECO:0000256" key="1">
    <source>
        <dbReference type="SAM" id="Phobius"/>
    </source>
</evidence>
<dbReference type="Proteomes" id="UP000486534">
    <property type="component" value="Unassembled WGS sequence"/>
</dbReference>
<feature type="transmembrane region" description="Helical" evidence="1">
    <location>
        <begin position="20"/>
        <end position="45"/>
    </location>
</feature>
<proteinExistence type="predicted"/>
<sequence length="145" mass="16244">MWTNAQYRKLVRASGWYDLLMTMAFVTPWSFMALHGLLGQLALALDLPGDLPPFEPMHMLLANLMGSIVCVWSLLRIRDPQPTFGRYDALGRFLFATWMAYALAQGGTLLIGVFLFFELAWGVAQWLPVRADNHGDGFAPVPSPQ</sequence>
<accession>A0A7X1U6F0</accession>